<dbReference type="GO" id="GO:0000149">
    <property type="term" value="F:SNARE binding"/>
    <property type="evidence" value="ECO:0007669"/>
    <property type="project" value="TreeGrafter"/>
</dbReference>
<dbReference type="AlphaFoldDB" id="A0AAE0P6P2"/>
<feature type="compositionally biased region" description="Pro residues" evidence="5">
    <location>
        <begin position="256"/>
        <end position="265"/>
    </location>
</feature>
<keyword evidence="3 4" id="KW-0175">Coiled coil</keyword>
<feature type="region of interest" description="Disordered" evidence="5">
    <location>
        <begin position="256"/>
        <end position="278"/>
    </location>
</feature>
<gene>
    <name evidence="6" type="ORF">B0H63DRAFT_555610</name>
</gene>
<name>A0AAE0P6P2_9PEZI</name>
<comment type="caution">
    <text evidence="6">The sequence shown here is derived from an EMBL/GenBank/DDBJ whole genome shotgun (WGS) entry which is preliminary data.</text>
</comment>
<dbReference type="GO" id="GO:0000323">
    <property type="term" value="C:lytic vacuole"/>
    <property type="evidence" value="ECO:0007669"/>
    <property type="project" value="TreeGrafter"/>
</dbReference>
<dbReference type="Proteomes" id="UP001285441">
    <property type="component" value="Unassembled WGS sequence"/>
</dbReference>
<dbReference type="EMBL" id="JAULSW010000001">
    <property type="protein sequence ID" value="KAK3394383.1"/>
    <property type="molecule type" value="Genomic_DNA"/>
</dbReference>
<dbReference type="GO" id="GO:0032991">
    <property type="term" value="C:protein-containing complex"/>
    <property type="evidence" value="ECO:0007669"/>
    <property type="project" value="UniProtKB-ARBA"/>
</dbReference>
<evidence type="ECO:0000256" key="3">
    <source>
        <dbReference type="ARBA" id="ARBA00023054"/>
    </source>
</evidence>
<evidence type="ECO:0000256" key="4">
    <source>
        <dbReference type="SAM" id="Coils"/>
    </source>
</evidence>
<dbReference type="PANTHER" id="PTHR15157:SF13">
    <property type="entry name" value="AUTOPHAGY-RELATED PROTEIN 14"/>
    <property type="match status" value="1"/>
</dbReference>
<evidence type="ECO:0000313" key="6">
    <source>
        <dbReference type="EMBL" id="KAK3394383.1"/>
    </source>
</evidence>
<organism evidence="6 7">
    <name type="scientific">Podospora didyma</name>
    <dbReference type="NCBI Taxonomy" id="330526"/>
    <lineage>
        <taxon>Eukaryota</taxon>
        <taxon>Fungi</taxon>
        <taxon>Dikarya</taxon>
        <taxon>Ascomycota</taxon>
        <taxon>Pezizomycotina</taxon>
        <taxon>Sordariomycetes</taxon>
        <taxon>Sordariomycetidae</taxon>
        <taxon>Sordariales</taxon>
        <taxon>Podosporaceae</taxon>
        <taxon>Podospora</taxon>
    </lineage>
</organism>
<dbReference type="Pfam" id="PF10186">
    <property type="entry name" value="ATG14"/>
    <property type="match status" value="1"/>
</dbReference>
<sequence length="507" mass="56066">MNCSICHRSHSAKKLPFLCAVDARNQLYDGRVEFAQALIQSEEVERQVNEALATQADGTRQPASLSRAQIDRLKSEEEAVADRTRQIIAQADRLREEIVAAREEIEAKKDAIERKRSDLEILSSGSPAKRNRLREETERSLQRTRYKWNRSTDTMAATRAFLCEEAARLYGLRQVKKGNVKRYEIGGVEIAELHAMNNVTPEVLSTSLAHIAHILVLASHYLAIRLPSEITLPHRDYPRPTIFSLPSSYRHGEVPFPDPALPSPLPGGEVDSKQRGPTPRPLFLDKPLATLAKENPPAYSLFLEGVSLLAYDIAWACCSQGFSFGEKDPYEDICNMGQNLWRLLIGNQLHRRSVEPAFPSSLTPPTGSSPIKVEDEATKPKSMIGRWSHGTTHTFLGSAEGSEFVRNFKIMTPLKLVDRLKKRLLRDVPMVEWEKIEGDEIEEAFDDGVFVRGHGSSAGGAGEMLGAASIMTIRGASVGASAAGFEDSNAASAGKGTNGWTKLKNRP</sequence>
<comment type="similarity">
    <text evidence="1">Belongs to the ATG14 family.</text>
</comment>
<dbReference type="InterPro" id="IPR018791">
    <property type="entry name" value="UV_resistance/autophagy_Atg14"/>
</dbReference>
<dbReference type="PANTHER" id="PTHR15157">
    <property type="entry name" value="UV RADIATION RESISTANCE-ASSOCIATED GENE PROTEIN"/>
    <property type="match status" value="1"/>
</dbReference>
<evidence type="ECO:0000256" key="2">
    <source>
        <dbReference type="ARBA" id="ARBA00013807"/>
    </source>
</evidence>
<feature type="coiled-coil region" evidence="4">
    <location>
        <begin position="84"/>
        <end position="122"/>
    </location>
</feature>
<accession>A0AAE0P6P2</accession>
<evidence type="ECO:0000256" key="1">
    <source>
        <dbReference type="ARBA" id="ARBA00009574"/>
    </source>
</evidence>
<reference evidence="6" key="1">
    <citation type="journal article" date="2023" name="Mol. Phylogenet. Evol.">
        <title>Genome-scale phylogeny and comparative genomics of the fungal order Sordariales.</title>
        <authorList>
            <person name="Hensen N."/>
            <person name="Bonometti L."/>
            <person name="Westerberg I."/>
            <person name="Brannstrom I.O."/>
            <person name="Guillou S."/>
            <person name="Cros-Aarteil S."/>
            <person name="Calhoun S."/>
            <person name="Haridas S."/>
            <person name="Kuo A."/>
            <person name="Mondo S."/>
            <person name="Pangilinan J."/>
            <person name="Riley R."/>
            <person name="LaButti K."/>
            <person name="Andreopoulos B."/>
            <person name="Lipzen A."/>
            <person name="Chen C."/>
            <person name="Yan M."/>
            <person name="Daum C."/>
            <person name="Ng V."/>
            <person name="Clum A."/>
            <person name="Steindorff A."/>
            <person name="Ohm R.A."/>
            <person name="Martin F."/>
            <person name="Silar P."/>
            <person name="Natvig D.O."/>
            <person name="Lalanne C."/>
            <person name="Gautier V."/>
            <person name="Ament-Velasquez S.L."/>
            <person name="Kruys A."/>
            <person name="Hutchinson M.I."/>
            <person name="Powell A.J."/>
            <person name="Barry K."/>
            <person name="Miller A.N."/>
            <person name="Grigoriev I.V."/>
            <person name="Debuchy R."/>
            <person name="Gladieux P."/>
            <person name="Hiltunen Thoren M."/>
            <person name="Johannesson H."/>
        </authorList>
    </citation>
    <scope>NUCLEOTIDE SEQUENCE</scope>
    <source>
        <strain evidence="6">CBS 232.78</strain>
    </source>
</reference>
<evidence type="ECO:0000256" key="5">
    <source>
        <dbReference type="SAM" id="MobiDB-lite"/>
    </source>
</evidence>
<feature type="region of interest" description="Disordered" evidence="5">
    <location>
        <begin position="487"/>
        <end position="507"/>
    </location>
</feature>
<dbReference type="GO" id="GO:0035493">
    <property type="term" value="P:SNARE complex assembly"/>
    <property type="evidence" value="ECO:0007669"/>
    <property type="project" value="TreeGrafter"/>
</dbReference>
<protein>
    <recommendedName>
        <fullName evidence="2">Autophagy-related protein 14</fullName>
    </recommendedName>
</protein>
<reference evidence="6" key="2">
    <citation type="submission" date="2023-06" db="EMBL/GenBank/DDBJ databases">
        <authorList>
            <consortium name="Lawrence Berkeley National Laboratory"/>
            <person name="Haridas S."/>
            <person name="Hensen N."/>
            <person name="Bonometti L."/>
            <person name="Westerberg I."/>
            <person name="Brannstrom I.O."/>
            <person name="Guillou S."/>
            <person name="Cros-Aarteil S."/>
            <person name="Calhoun S."/>
            <person name="Kuo A."/>
            <person name="Mondo S."/>
            <person name="Pangilinan J."/>
            <person name="Riley R."/>
            <person name="LaButti K."/>
            <person name="Andreopoulos B."/>
            <person name="Lipzen A."/>
            <person name="Chen C."/>
            <person name="Yanf M."/>
            <person name="Daum C."/>
            <person name="Ng V."/>
            <person name="Clum A."/>
            <person name="Steindorff A."/>
            <person name="Ohm R."/>
            <person name="Martin F."/>
            <person name="Silar P."/>
            <person name="Natvig D."/>
            <person name="Lalanne C."/>
            <person name="Gautier V."/>
            <person name="Ament-velasquez S.L."/>
            <person name="Kruys A."/>
            <person name="Hutchinson M.I."/>
            <person name="Powell A.J."/>
            <person name="Barry K."/>
            <person name="Miller A.N."/>
            <person name="Grigoriev I.V."/>
            <person name="Debuchy R."/>
            <person name="Gladieux P."/>
            <person name="Thoren M.H."/>
            <person name="Johannesson H."/>
        </authorList>
    </citation>
    <scope>NUCLEOTIDE SEQUENCE</scope>
    <source>
        <strain evidence="6">CBS 232.78</strain>
    </source>
</reference>
<evidence type="ECO:0000313" key="7">
    <source>
        <dbReference type="Proteomes" id="UP001285441"/>
    </source>
</evidence>
<dbReference type="GO" id="GO:0005768">
    <property type="term" value="C:endosome"/>
    <property type="evidence" value="ECO:0007669"/>
    <property type="project" value="TreeGrafter"/>
</dbReference>
<keyword evidence="7" id="KW-1185">Reference proteome</keyword>
<proteinExistence type="inferred from homology"/>